<dbReference type="RefSeq" id="XP_008804963.2">
    <property type="nucleotide sequence ID" value="XM_008806741.4"/>
</dbReference>
<evidence type="ECO:0000256" key="3">
    <source>
        <dbReference type="ARBA" id="ARBA00022729"/>
    </source>
</evidence>
<dbReference type="GO" id="GO:0005524">
    <property type="term" value="F:ATP binding"/>
    <property type="evidence" value="ECO:0007669"/>
    <property type="project" value="InterPro"/>
</dbReference>
<accession>A0A8B7CRM0</accession>
<keyword evidence="3 10" id="KW-0732">Signal</keyword>
<evidence type="ECO:0000256" key="10">
    <source>
        <dbReference type="SAM" id="SignalP"/>
    </source>
</evidence>
<feature type="signal peptide" evidence="10">
    <location>
        <begin position="1"/>
        <end position="27"/>
    </location>
</feature>
<evidence type="ECO:0000313" key="13">
    <source>
        <dbReference type="RefSeq" id="XP_008804963.2"/>
    </source>
</evidence>
<dbReference type="Gene3D" id="3.80.10.10">
    <property type="entry name" value="Ribonuclease Inhibitor"/>
    <property type="match status" value="1"/>
</dbReference>
<evidence type="ECO:0000256" key="4">
    <source>
        <dbReference type="ARBA" id="ARBA00022737"/>
    </source>
</evidence>
<keyword evidence="6 9" id="KW-0472">Membrane</keyword>
<evidence type="ECO:0000256" key="7">
    <source>
        <dbReference type="ARBA" id="ARBA00046288"/>
    </source>
</evidence>
<keyword evidence="1" id="KW-0433">Leucine-rich repeat</keyword>
<dbReference type="InterPro" id="IPR013210">
    <property type="entry name" value="LRR_N_plant-typ"/>
</dbReference>
<feature type="transmembrane region" description="Helical" evidence="9">
    <location>
        <begin position="271"/>
        <end position="296"/>
    </location>
</feature>
<dbReference type="InterPro" id="IPR032675">
    <property type="entry name" value="LRR_dom_sf"/>
</dbReference>
<keyword evidence="4" id="KW-0677">Repeat</keyword>
<dbReference type="Pfam" id="PF07714">
    <property type="entry name" value="PK_Tyr_Ser-Thr"/>
    <property type="match status" value="1"/>
</dbReference>
<dbReference type="Pfam" id="PF00560">
    <property type="entry name" value="LRR_1"/>
    <property type="match status" value="2"/>
</dbReference>
<reference evidence="12" key="1">
    <citation type="journal article" date="2019" name="Nat. Commun.">
        <title>Genome-wide association mapping of date palm fruit traits.</title>
        <authorList>
            <person name="Hazzouri K.M."/>
            <person name="Gros-Balthazard M."/>
            <person name="Flowers J.M."/>
            <person name="Copetti D."/>
            <person name="Lemansour A."/>
            <person name="Lebrun M."/>
            <person name="Masmoudi K."/>
            <person name="Ferrand S."/>
            <person name="Dhar M.I."/>
            <person name="Fresquez Z.A."/>
            <person name="Rosas U."/>
            <person name="Zhang J."/>
            <person name="Talag J."/>
            <person name="Lee S."/>
            <person name="Kudrna D."/>
            <person name="Powell R.F."/>
            <person name="Leitch I.J."/>
            <person name="Krueger R.R."/>
            <person name="Wing R.A."/>
            <person name="Amiri K.M.A."/>
            <person name="Purugganan M.D."/>
        </authorList>
    </citation>
    <scope>NUCLEOTIDE SEQUENCE [LARGE SCALE GENOMIC DNA]</scope>
    <source>
        <strain evidence="12">cv. Khalas</strain>
    </source>
</reference>
<proteinExistence type="predicted"/>
<dbReference type="InterPro" id="IPR000719">
    <property type="entry name" value="Prot_kinase_dom"/>
</dbReference>
<dbReference type="InterPro" id="IPR011009">
    <property type="entry name" value="Kinase-like_dom_sf"/>
</dbReference>
<evidence type="ECO:0000256" key="8">
    <source>
        <dbReference type="SAM" id="MobiDB-lite"/>
    </source>
</evidence>
<dbReference type="SUPFAM" id="SSF56112">
    <property type="entry name" value="Protein kinase-like (PK-like)"/>
    <property type="match status" value="1"/>
</dbReference>
<dbReference type="FunFam" id="3.30.200.20:FF:000489">
    <property type="entry name" value="Inactive receptor-like serine/threonine-protein kinase"/>
    <property type="match status" value="1"/>
</dbReference>
<evidence type="ECO:0000256" key="2">
    <source>
        <dbReference type="ARBA" id="ARBA00022692"/>
    </source>
</evidence>
<evidence type="ECO:0000259" key="11">
    <source>
        <dbReference type="PROSITE" id="PS50011"/>
    </source>
</evidence>
<dbReference type="PROSITE" id="PS50011">
    <property type="entry name" value="PROTEIN_KINASE_DOM"/>
    <property type="match status" value="1"/>
</dbReference>
<dbReference type="InterPro" id="IPR001611">
    <property type="entry name" value="Leu-rich_rpt"/>
</dbReference>
<dbReference type="Proteomes" id="UP000228380">
    <property type="component" value="Chromosome 3"/>
</dbReference>
<dbReference type="Gene3D" id="3.30.200.20">
    <property type="entry name" value="Phosphorylase Kinase, domain 1"/>
    <property type="match status" value="1"/>
</dbReference>
<dbReference type="AlphaFoldDB" id="A0A8B7CRM0"/>
<keyword evidence="5 9" id="KW-1133">Transmembrane helix</keyword>
<feature type="domain" description="Protein kinase" evidence="11">
    <location>
        <begin position="336"/>
        <end position="591"/>
    </location>
</feature>
<protein>
    <submittedName>
        <fullName evidence="13">Inactive receptor-like serine/threonine-protein kinase At2g40270 isoform X1</fullName>
    </submittedName>
</protein>
<dbReference type="OrthoDB" id="291737at2759"/>
<evidence type="ECO:0000256" key="6">
    <source>
        <dbReference type="ARBA" id="ARBA00023136"/>
    </source>
</evidence>
<reference evidence="13" key="2">
    <citation type="submission" date="2025-08" db="UniProtKB">
        <authorList>
            <consortium name="RefSeq"/>
        </authorList>
    </citation>
    <scope>IDENTIFICATION</scope>
    <source>
        <tissue evidence="13">Young leaves</tissue>
    </source>
</reference>
<dbReference type="Pfam" id="PF08263">
    <property type="entry name" value="LRRNT_2"/>
    <property type="match status" value="1"/>
</dbReference>
<dbReference type="PANTHER" id="PTHR46084:SF14">
    <property type="entry name" value="PROTEIN KINASE DOMAIN-CONTAINING PROTEIN"/>
    <property type="match status" value="1"/>
</dbReference>
<dbReference type="KEGG" id="pda:103718087"/>
<keyword evidence="2 9" id="KW-0812">Transmembrane</keyword>
<gene>
    <name evidence="13" type="primary">LOC103718087</name>
</gene>
<evidence type="ECO:0000256" key="9">
    <source>
        <dbReference type="SAM" id="Phobius"/>
    </source>
</evidence>
<comment type="subcellular location">
    <subcellularLocation>
        <location evidence="7">Endomembrane system</location>
        <topology evidence="7">Single-pass type I membrane protein</topology>
    </subcellularLocation>
</comment>
<dbReference type="FunFam" id="3.80.10.10:FF:000400">
    <property type="entry name" value="Nuclear pore complex protein NUP107"/>
    <property type="match status" value="1"/>
</dbReference>
<dbReference type="SUPFAM" id="SSF52058">
    <property type="entry name" value="L domain-like"/>
    <property type="match status" value="1"/>
</dbReference>
<feature type="compositionally biased region" description="Pro residues" evidence="8">
    <location>
        <begin position="237"/>
        <end position="252"/>
    </location>
</feature>
<dbReference type="PANTHER" id="PTHR46084">
    <property type="entry name" value="PROTEIN MALE DISCOVERER 2"/>
    <property type="match status" value="1"/>
</dbReference>
<sequence>MECWRLRTESFLLWLALLHQRLEISVSINPEGRDLLRFKERVEVDPYGALSNWKEGDVDPCSWFGVVCSDDGRVVALNLKDLCLKGKLGPVLGKFIHMKSLNLYNNSFSGIIPREIGELQKLEILNLGHNDLGEPLPPELGSISSLQILVLRNNKFVGDTLPEMHQLNIISGIQVDEELLSSSHKQVTRNVENATIRRLLREDYGSHKKPNKTDHIRDTASRQPRSLGPYPRATVVPPSPPPPHKAPSPAPDSSPTQPSSLKLATTRGKHVTWIILGSIGGASFLLVLSAVCLLCYRANKVVTVMPWRTGLSGQLQKAFVTGVPSLRRSELEIACEDFSNIVGSWSDCTLYKGKLSSGIEIAVTSTMVTSAKDWLQYEAHFRKKMSLLSKINHKNFMNLLGYCEEEEPFTRMLVFEYAPNGTLFEHLHIKEAEQLDWAPRLRIAMGIVYCLEYMHQLNPPVVLRNLNSSSIYLTEDYAAKISELGFSDQEKEHESVSVGSDQESIVYKFGIILLEIISGRLPFSKDDGLLVLWASGYLTGKRPLKDMVDPTLRSVHEEDIGALCEVIRSCINPEPKERPTMAEVASRMRLITAMPPDEATPKLSPLWWAALEVVRS</sequence>
<name>A0A8B7CRM0_PHODC</name>
<dbReference type="InterPro" id="IPR001245">
    <property type="entry name" value="Ser-Thr/Tyr_kinase_cat_dom"/>
</dbReference>
<keyword evidence="12" id="KW-1185">Reference proteome</keyword>
<dbReference type="GO" id="GO:0012505">
    <property type="term" value="C:endomembrane system"/>
    <property type="evidence" value="ECO:0007669"/>
    <property type="project" value="UniProtKB-SubCell"/>
</dbReference>
<evidence type="ECO:0000313" key="12">
    <source>
        <dbReference type="Proteomes" id="UP000228380"/>
    </source>
</evidence>
<feature type="region of interest" description="Disordered" evidence="8">
    <location>
        <begin position="201"/>
        <end position="262"/>
    </location>
</feature>
<feature type="compositionally biased region" description="Basic and acidic residues" evidence="8">
    <location>
        <begin position="201"/>
        <end position="220"/>
    </location>
</feature>
<dbReference type="Gene3D" id="1.10.510.10">
    <property type="entry name" value="Transferase(Phosphotransferase) domain 1"/>
    <property type="match status" value="2"/>
</dbReference>
<dbReference type="GO" id="GO:0004672">
    <property type="term" value="F:protein kinase activity"/>
    <property type="evidence" value="ECO:0007669"/>
    <property type="project" value="InterPro"/>
</dbReference>
<evidence type="ECO:0000256" key="1">
    <source>
        <dbReference type="ARBA" id="ARBA00022614"/>
    </source>
</evidence>
<feature type="chain" id="PRO_5034666225" evidence="10">
    <location>
        <begin position="28"/>
        <end position="616"/>
    </location>
</feature>
<evidence type="ECO:0000256" key="5">
    <source>
        <dbReference type="ARBA" id="ARBA00022989"/>
    </source>
</evidence>
<organism evidence="12 13">
    <name type="scientific">Phoenix dactylifera</name>
    <name type="common">Date palm</name>
    <dbReference type="NCBI Taxonomy" id="42345"/>
    <lineage>
        <taxon>Eukaryota</taxon>
        <taxon>Viridiplantae</taxon>
        <taxon>Streptophyta</taxon>
        <taxon>Embryophyta</taxon>
        <taxon>Tracheophyta</taxon>
        <taxon>Spermatophyta</taxon>
        <taxon>Magnoliopsida</taxon>
        <taxon>Liliopsida</taxon>
        <taxon>Arecaceae</taxon>
        <taxon>Coryphoideae</taxon>
        <taxon>Phoeniceae</taxon>
        <taxon>Phoenix</taxon>
    </lineage>
</organism>
<dbReference type="GeneID" id="103718087"/>